<comment type="function">
    <text evidence="3">Carrier of the growing fatty acid chain in fatty acid biosynthesis.</text>
</comment>
<dbReference type="UniPathway" id="UPA00094"/>
<dbReference type="PANTHER" id="PTHR20863:SF76">
    <property type="entry name" value="CARRIER DOMAIN-CONTAINING PROTEIN"/>
    <property type="match status" value="1"/>
</dbReference>
<organism evidence="5 6">
    <name type="scientific">Sporocytophaga myxococcoides</name>
    <dbReference type="NCBI Taxonomy" id="153721"/>
    <lineage>
        <taxon>Bacteria</taxon>
        <taxon>Pseudomonadati</taxon>
        <taxon>Bacteroidota</taxon>
        <taxon>Cytophagia</taxon>
        <taxon>Cytophagales</taxon>
        <taxon>Cytophagaceae</taxon>
        <taxon>Sporocytophaga</taxon>
    </lineage>
</organism>
<keyword evidence="6" id="KW-1185">Reference proteome</keyword>
<comment type="PTM">
    <text evidence="3">4'-phosphopantetheine is transferred from CoA to a specific serine of apo-ACP by AcpS. This modification is essential for activity because fatty acids are bound in thioester linkage to the sulfhydryl of the prosthetic group.</text>
</comment>
<proteinExistence type="inferred from homology"/>
<dbReference type="GO" id="GO:0000035">
    <property type="term" value="F:acyl binding"/>
    <property type="evidence" value="ECO:0007669"/>
    <property type="project" value="TreeGrafter"/>
</dbReference>
<dbReference type="InterPro" id="IPR009081">
    <property type="entry name" value="PP-bd_ACP"/>
</dbReference>
<evidence type="ECO:0000259" key="4">
    <source>
        <dbReference type="PROSITE" id="PS50075"/>
    </source>
</evidence>
<keyword evidence="3" id="KW-0963">Cytoplasm</keyword>
<dbReference type="RefSeq" id="WP_045467642.1">
    <property type="nucleotide sequence ID" value="NZ_BBLT01000010.1"/>
</dbReference>
<keyword evidence="2 3" id="KW-0597">Phosphoprotein</keyword>
<reference evidence="5 6" key="1">
    <citation type="submission" date="2014-09" db="EMBL/GenBank/DDBJ databases">
        <title>Sporocytophaga myxococcoides PG-01 genome sequencing.</title>
        <authorList>
            <person name="Liu L."/>
            <person name="Gao P.J."/>
            <person name="Chen G.J."/>
            <person name="Wang L.S."/>
        </authorList>
    </citation>
    <scope>NUCLEOTIDE SEQUENCE [LARGE SCALE GENOMIC DNA]</scope>
    <source>
        <strain evidence="5 6">PG-01</strain>
    </source>
</reference>
<feature type="modified residue" description="O-(pantetheine 4'-phosphoryl)serine" evidence="3">
    <location>
        <position position="39"/>
    </location>
</feature>
<dbReference type="GO" id="GO:0016020">
    <property type="term" value="C:membrane"/>
    <property type="evidence" value="ECO:0007669"/>
    <property type="project" value="GOC"/>
</dbReference>
<comment type="subcellular location">
    <subcellularLocation>
        <location evidence="3">Cytoplasm</location>
    </subcellularLocation>
</comment>
<dbReference type="Pfam" id="PF00550">
    <property type="entry name" value="PP-binding"/>
    <property type="match status" value="1"/>
</dbReference>
<keyword evidence="3" id="KW-0444">Lipid biosynthesis</keyword>
<keyword evidence="1 3" id="KW-0596">Phosphopantetheine</keyword>
<name>A0A098LKX0_9BACT</name>
<evidence type="ECO:0000256" key="1">
    <source>
        <dbReference type="ARBA" id="ARBA00022450"/>
    </source>
</evidence>
<dbReference type="PROSITE" id="PS50075">
    <property type="entry name" value="CARRIER"/>
    <property type="match status" value="1"/>
</dbReference>
<evidence type="ECO:0000313" key="6">
    <source>
        <dbReference type="Proteomes" id="UP000030185"/>
    </source>
</evidence>
<keyword evidence="3" id="KW-0443">Lipid metabolism</keyword>
<dbReference type="AlphaFoldDB" id="A0A098LKX0"/>
<evidence type="ECO:0000256" key="3">
    <source>
        <dbReference type="HAMAP-Rule" id="MF_01217"/>
    </source>
</evidence>
<dbReference type="STRING" id="153721.MYP_4252"/>
<feature type="domain" description="Carrier" evidence="4">
    <location>
        <begin position="4"/>
        <end position="79"/>
    </location>
</feature>
<dbReference type="OrthoDB" id="1004764at2"/>
<dbReference type="Proteomes" id="UP000030185">
    <property type="component" value="Unassembled WGS sequence"/>
</dbReference>
<sequence>MKNQEIIEKINGFLVEEFEVDADKITPEANLKETLGLDSLDYVDLVVVIESNFGFKVKGEDFVGIVNFQDFYNYILSKVGEKQEVK</sequence>
<keyword evidence="3" id="KW-0276">Fatty acid metabolism</keyword>
<keyword evidence="3" id="KW-0275">Fatty acid biosynthesis</keyword>
<dbReference type="eggNOG" id="COG0236">
    <property type="taxonomic scope" value="Bacteria"/>
</dbReference>
<dbReference type="InterPro" id="IPR003231">
    <property type="entry name" value="ACP"/>
</dbReference>
<comment type="pathway">
    <text evidence="3">Lipid metabolism; fatty acid biosynthesis.</text>
</comment>
<evidence type="ECO:0000313" key="5">
    <source>
        <dbReference type="EMBL" id="GAL87022.1"/>
    </source>
</evidence>
<dbReference type="GO" id="GO:0005829">
    <property type="term" value="C:cytosol"/>
    <property type="evidence" value="ECO:0007669"/>
    <property type="project" value="TreeGrafter"/>
</dbReference>
<dbReference type="GO" id="GO:0000036">
    <property type="term" value="F:acyl carrier activity"/>
    <property type="evidence" value="ECO:0007669"/>
    <property type="project" value="UniProtKB-UniRule"/>
</dbReference>
<comment type="similarity">
    <text evidence="3">Belongs to the acyl carrier protein (ACP) family.</text>
</comment>
<dbReference type="EMBL" id="BBLT01000010">
    <property type="protein sequence ID" value="GAL87022.1"/>
    <property type="molecule type" value="Genomic_DNA"/>
</dbReference>
<accession>A0A098LKX0</accession>
<dbReference type="InterPro" id="IPR036736">
    <property type="entry name" value="ACP-like_sf"/>
</dbReference>
<protein>
    <recommendedName>
        <fullName evidence="3">Acyl carrier protein</fullName>
        <shortName evidence="3">ACP</shortName>
    </recommendedName>
</protein>
<evidence type="ECO:0000256" key="2">
    <source>
        <dbReference type="ARBA" id="ARBA00022553"/>
    </source>
</evidence>
<dbReference type="Gene3D" id="1.10.1200.10">
    <property type="entry name" value="ACP-like"/>
    <property type="match status" value="1"/>
</dbReference>
<dbReference type="GO" id="GO:0009245">
    <property type="term" value="P:lipid A biosynthetic process"/>
    <property type="evidence" value="ECO:0007669"/>
    <property type="project" value="TreeGrafter"/>
</dbReference>
<dbReference type="SUPFAM" id="SSF47336">
    <property type="entry name" value="ACP-like"/>
    <property type="match status" value="1"/>
</dbReference>
<dbReference type="PANTHER" id="PTHR20863">
    <property type="entry name" value="ACYL CARRIER PROTEIN"/>
    <property type="match status" value="1"/>
</dbReference>
<dbReference type="HAMAP" id="MF_01217">
    <property type="entry name" value="Acyl_carrier"/>
    <property type="match status" value="1"/>
</dbReference>
<gene>
    <name evidence="3" type="primary">acpP</name>
    <name evidence="5" type="ORF">MYP_4252</name>
</gene>
<comment type="caution">
    <text evidence="5">The sequence shown here is derived from an EMBL/GenBank/DDBJ whole genome shotgun (WGS) entry which is preliminary data.</text>
</comment>